<keyword evidence="6 7" id="KW-0472">Membrane</keyword>
<comment type="caution">
    <text evidence="8">The sequence shown here is derived from an EMBL/GenBank/DDBJ whole genome shotgun (WGS) entry which is preliminary data.</text>
</comment>
<comment type="subcellular location">
    <subcellularLocation>
        <location evidence="1">Cell membrane</location>
        <topology evidence="1">Multi-pass membrane protein</topology>
    </subcellularLocation>
</comment>
<evidence type="ECO:0000256" key="6">
    <source>
        <dbReference type="ARBA" id="ARBA00023136"/>
    </source>
</evidence>
<keyword evidence="4 7" id="KW-0812">Transmembrane</keyword>
<gene>
    <name evidence="8" type="ORF">LOC71_11145</name>
</gene>
<dbReference type="PANTHER" id="PTHR33452:SF1">
    <property type="entry name" value="INNER MEMBRANE PROTEIN YPHA-RELATED"/>
    <property type="match status" value="1"/>
</dbReference>
<sequence>MSHPTESSHASREEAPLPMSIGLLLLRVGISVLMLVHGIAKVKGFSEMSEGFADPLGMGHQTSLIMAIASEVGCSLLLIAGLFTRLAALPLAFTMVVAAFVVHADDPWQKKELAIVYLLVYASIALLGPGRFALDRLFFGGNSEPANQPENAT</sequence>
<protein>
    <submittedName>
        <fullName evidence="8">DoxX family protein</fullName>
    </submittedName>
</protein>
<dbReference type="Pfam" id="PF07681">
    <property type="entry name" value="DoxX"/>
    <property type="match status" value="1"/>
</dbReference>
<keyword evidence="3" id="KW-1003">Cell membrane</keyword>
<dbReference type="Proteomes" id="UP001430306">
    <property type="component" value="Unassembled WGS sequence"/>
</dbReference>
<evidence type="ECO:0000256" key="4">
    <source>
        <dbReference type="ARBA" id="ARBA00022692"/>
    </source>
</evidence>
<keyword evidence="9" id="KW-1185">Reference proteome</keyword>
<name>A0ABS8NIT2_9BACT</name>
<evidence type="ECO:0000256" key="5">
    <source>
        <dbReference type="ARBA" id="ARBA00022989"/>
    </source>
</evidence>
<keyword evidence="5 7" id="KW-1133">Transmembrane helix</keyword>
<dbReference type="PANTHER" id="PTHR33452">
    <property type="entry name" value="OXIDOREDUCTASE CATD-RELATED"/>
    <property type="match status" value="1"/>
</dbReference>
<comment type="similarity">
    <text evidence="2">Belongs to the DoxX family.</text>
</comment>
<evidence type="ECO:0000256" key="1">
    <source>
        <dbReference type="ARBA" id="ARBA00004651"/>
    </source>
</evidence>
<proteinExistence type="inferred from homology"/>
<organism evidence="8 9">
    <name type="scientific">Rhodopirellula halodulae</name>
    <dbReference type="NCBI Taxonomy" id="2894198"/>
    <lineage>
        <taxon>Bacteria</taxon>
        <taxon>Pseudomonadati</taxon>
        <taxon>Planctomycetota</taxon>
        <taxon>Planctomycetia</taxon>
        <taxon>Pirellulales</taxon>
        <taxon>Pirellulaceae</taxon>
        <taxon>Rhodopirellula</taxon>
    </lineage>
</organism>
<evidence type="ECO:0000313" key="8">
    <source>
        <dbReference type="EMBL" id="MCC9642832.1"/>
    </source>
</evidence>
<dbReference type="InterPro" id="IPR051907">
    <property type="entry name" value="DoxX-like_oxidoreductase"/>
</dbReference>
<dbReference type="EMBL" id="JAJKFW010000022">
    <property type="protein sequence ID" value="MCC9642832.1"/>
    <property type="molecule type" value="Genomic_DNA"/>
</dbReference>
<feature type="transmembrane region" description="Helical" evidence="7">
    <location>
        <begin position="86"/>
        <end position="102"/>
    </location>
</feature>
<feature type="transmembrane region" description="Helical" evidence="7">
    <location>
        <begin position="114"/>
        <end position="134"/>
    </location>
</feature>
<reference evidence="8" key="1">
    <citation type="submission" date="2021-11" db="EMBL/GenBank/DDBJ databases">
        <title>Genome sequence.</title>
        <authorList>
            <person name="Sun Q."/>
        </authorList>
    </citation>
    <scope>NUCLEOTIDE SEQUENCE</scope>
    <source>
        <strain evidence="8">JC740</strain>
    </source>
</reference>
<dbReference type="InterPro" id="IPR032808">
    <property type="entry name" value="DoxX"/>
</dbReference>
<evidence type="ECO:0000313" key="9">
    <source>
        <dbReference type="Proteomes" id="UP001430306"/>
    </source>
</evidence>
<feature type="transmembrane region" description="Helical" evidence="7">
    <location>
        <begin position="21"/>
        <end position="40"/>
    </location>
</feature>
<evidence type="ECO:0000256" key="3">
    <source>
        <dbReference type="ARBA" id="ARBA00022475"/>
    </source>
</evidence>
<dbReference type="RefSeq" id="WP_230273785.1">
    <property type="nucleotide sequence ID" value="NZ_JAJKFW010000022.1"/>
</dbReference>
<accession>A0ABS8NIT2</accession>
<evidence type="ECO:0000256" key="7">
    <source>
        <dbReference type="SAM" id="Phobius"/>
    </source>
</evidence>
<evidence type="ECO:0000256" key="2">
    <source>
        <dbReference type="ARBA" id="ARBA00006679"/>
    </source>
</evidence>